<dbReference type="EMBL" id="HBUF01669459">
    <property type="protein sequence ID" value="CAG6790238.1"/>
    <property type="molecule type" value="Transcribed_RNA"/>
</dbReference>
<proteinExistence type="predicted"/>
<dbReference type="EMBL" id="HBUF01669456">
    <property type="protein sequence ID" value="CAG6790234.1"/>
    <property type="molecule type" value="Transcribed_RNA"/>
</dbReference>
<dbReference type="EMBL" id="HBUF01669457">
    <property type="protein sequence ID" value="CAG6790235.1"/>
    <property type="molecule type" value="Transcribed_RNA"/>
</dbReference>
<reference evidence="2" key="1">
    <citation type="submission" date="2021-05" db="EMBL/GenBank/DDBJ databases">
        <authorList>
            <person name="Alioto T."/>
            <person name="Alioto T."/>
            <person name="Gomez Garrido J."/>
        </authorList>
    </citation>
    <scope>NUCLEOTIDE SEQUENCE</scope>
</reference>
<sequence length="111" mass="12450">MYGVGDLLLDSDWIWLGYVHGVWLVDWYFHMDRVGHFLLNVHRVGDGHFLVDGDLLDVFIMVPMVVLFSSMVSFVVETSLLVLGVTARHGGHTDQGQGDETQHVVVGTVRN</sequence>
<accession>A0A8D9BRG1</accession>
<evidence type="ECO:0000256" key="1">
    <source>
        <dbReference type="SAM" id="Phobius"/>
    </source>
</evidence>
<dbReference type="AlphaFoldDB" id="A0A8D9BRG1"/>
<organism evidence="2">
    <name type="scientific">Cacopsylla melanoneura</name>
    <dbReference type="NCBI Taxonomy" id="428564"/>
    <lineage>
        <taxon>Eukaryota</taxon>
        <taxon>Metazoa</taxon>
        <taxon>Ecdysozoa</taxon>
        <taxon>Arthropoda</taxon>
        <taxon>Hexapoda</taxon>
        <taxon>Insecta</taxon>
        <taxon>Pterygota</taxon>
        <taxon>Neoptera</taxon>
        <taxon>Paraneoptera</taxon>
        <taxon>Hemiptera</taxon>
        <taxon>Sternorrhyncha</taxon>
        <taxon>Psylloidea</taxon>
        <taxon>Psyllidae</taxon>
        <taxon>Psyllinae</taxon>
        <taxon>Cacopsylla</taxon>
    </lineage>
</organism>
<keyword evidence="1" id="KW-0812">Transmembrane</keyword>
<keyword evidence="1" id="KW-1133">Transmembrane helix</keyword>
<protein>
    <submittedName>
        <fullName evidence="2">Uncharacterized protein</fullName>
    </submittedName>
</protein>
<evidence type="ECO:0000313" key="2">
    <source>
        <dbReference type="EMBL" id="CAG6790238.1"/>
    </source>
</evidence>
<dbReference type="EMBL" id="HBUF01669458">
    <property type="protein sequence ID" value="CAG6790237.1"/>
    <property type="molecule type" value="Transcribed_RNA"/>
</dbReference>
<feature type="transmembrane region" description="Helical" evidence="1">
    <location>
        <begin position="58"/>
        <end position="83"/>
    </location>
</feature>
<keyword evidence="1" id="KW-0472">Membrane</keyword>
<name>A0A8D9BRG1_9HEMI</name>